<dbReference type="AlphaFoldDB" id="A0A5J4PFX1"/>
<dbReference type="EMBL" id="SNRW01050883">
    <property type="protein sequence ID" value="KAA6308367.1"/>
    <property type="molecule type" value="Genomic_DNA"/>
</dbReference>
<proteinExistence type="predicted"/>
<gene>
    <name evidence="1" type="ORF">EZS28_056704</name>
</gene>
<dbReference type="Proteomes" id="UP000324800">
    <property type="component" value="Unassembled WGS sequence"/>
</dbReference>
<organism evidence="1 2">
    <name type="scientific">Streblomastix strix</name>
    <dbReference type="NCBI Taxonomy" id="222440"/>
    <lineage>
        <taxon>Eukaryota</taxon>
        <taxon>Metamonada</taxon>
        <taxon>Preaxostyla</taxon>
        <taxon>Oxymonadida</taxon>
        <taxon>Streblomastigidae</taxon>
        <taxon>Streblomastix</taxon>
    </lineage>
</organism>
<comment type="caution">
    <text evidence="1">The sequence shown here is derived from an EMBL/GenBank/DDBJ whole genome shotgun (WGS) entry which is preliminary data.</text>
</comment>
<dbReference type="Gene3D" id="3.10.110.10">
    <property type="entry name" value="Ubiquitin Conjugating Enzyme"/>
    <property type="match status" value="1"/>
</dbReference>
<protein>
    <submittedName>
        <fullName evidence="1">Uncharacterized protein</fullName>
    </submittedName>
</protein>
<dbReference type="CDD" id="cd00195">
    <property type="entry name" value="UBCc_UEV"/>
    <property type="match status" value="1"/>
</dbReference>
<reference evidence="1 2" key="1">
    <citation type="submission" date="2019-03" db="EMBL/GenBank/DDBJ databases">
        <title>Single cell metagenomics reveals metabolic interactions within the superorganism composed of flagellate Streblomastix strix and complex community of Bacteroidetes bacteria on its surface.</title>
        <authorList>
            <person name="Treitli S.C."/>
            <person name="Kolisko M."/>
            <person name="Husnik F."/>
            <person name="Keeling P."/>
            <person name="Hampl V."/>
        </authorList>
    </citation>
    <scope>NUCLEOTIDE SEQUENCE [LARGE SCALE GENOMIC DNA]</scope>
    <source>
        <strain evidence="1">ST1C</strain>
    </source>
</reference>
<name>A0A5J4PFX1_9EUKA</name>
<feature type="non-terminal residue" evidence="1">
    <location>
        <position position="64"/>
    </location>
</feature>
<dbReference type="InterPro" id="IPR016135">
    <property type="entry name" value="UBQ-conjugating_enzyme/RWD"/>
</dbReference>
<sequence>MASKQAIDRLQKDYGQIKSKPIPGVQVKVDEKDFSKPWQITFDGPVCLCFCFKHKLAQKTAKKI</sequence>
<dbReference type="OrthoDB" id="9978460at2759"/>
<accession>A0A5J4PFX1</accession>
<evidence type="ECO:0000313" key="1">
    <source>
        <dbReference type="EMBL" id="KAA6308367.1"/>
    </source>
</evidence>
<evidence type="ECO:0000313" key="2">
    <source>
        <dbReference type="Proteomes" id="UP000324800"/>
    </source>
</evidence>